<dbReference type="InterPro" id="IPR010260">
    <property type="entry name" value="AlpA"/>
</dbReference>
<proteinExistence type="predicted"/>
<dbReference type="Gene3D" id="1.10.238.160">
    <property type="match status" value="1"/>
</dbReference>
<accession>A0A240USK4</accession>
<organism evidence="1 2">
    <name type="scientific">Kushneria marisflavi</name>
    <dbReference type="NCBI Taxonomy" id="157779"/>
    <lineage>
        <taxon>Bacteria</taxon>
        <taxon>Pseudomonadati</taxon>
        <taxon>Pseudomonadota</taxon>
        <taxon>Gammaproteobacteria</taxon>
        <taxon>Oceanospirillales</taxon>
        <taxon>Halomonadaceae</taxon>
        <taxon>Kushneria</taxon>
    </lineage>
</organism>
<dbReference type="Pfam" id="PF05930">
    <property type="entry name" value="Phage_AlpA"/>
    <property type="match status" value="1"/>
</dbReference>
<sequence length="63" mass="7321">MTNRILRLPDVMAYTGLARSTIYLRISEDNFPKPIPLGGKAVGWLVREIDEWIEWQMKSREAS</sequence>
<protein>
    <submittedName>
        <fullName evidence="1">AlpA family transcriptional regulator</fullName>
    </submittedName>
</protein>
<dbReference type="EMBL" id="CP021358">
    <property type="protein sequence ID" value="ART64022.1"/>
    <property type="molecule type" value="Genomic_DNA"/>
</dbReference>
<dbReference type="PANTHER" id="PTHR36154:SF1">
    <property type="entry name" value="DNA-BINDING TRANSCRIPTIONAL ACTIVATOR ALPA"/>
    <property type="match status" value="1"/>
</dbReference>
<evidence type="ECO:0000313" key="2">
    <source>
        <dbReference type="Proteomes" id="UP000194457"/>
    </source>
</evidence>
<dbReference type="PANTHER" id="PTHR36154">
    <property type="entry name" value="DNA-BINDING TRANSCRIPTIONAL ACTIVATOR ALPA"/>
    <property type="match status" value="1"/>
</dbReference>
<reference evidence="1 2" key="1">
    <citation type="submission" date="2017-05" db="EMBL/GenBank/DDBJ databases">
        <authorList>
            <person name="Song R."/>
            <person name="Chenine A.L."/>
            <person name="Ruprecht R.M."/>
        </authorList>
    </citation>
    <scope>NUCLEOTIDE SEQUENCE [LARGE SCALE GENOMIC DNA]</scope>
    <source>
        <strain evidence="1">SW32</strain>
    </source>
</reference>
<dbReference type="OrthoDB" id="8455288at2"/>
<evidence type="ECO:0000313" key="1">
    <source>
        <dbReference type="EMBL" id="ART64022.1"/>
    </source>
</evidence>
<dbReference type="KEGG" id="kma:B9H00_13935"/>
<dbReference type="RefSeq" id="WP_086901163.1">
    <property type="nucleotide sequence ID" value="NZ_CP021358.1"/>
</dbReference>
<dbReference type="AlphaFoldDB" id="A0A240USK4"/>
<gene>
    <name evidence="1" type="ORF">B9H00_13935</name>
</gene>
<name>A0A240USK4_9GAMM</name>
<dbReference type="Proteomes" id="UP000194457">
    <property type="component" value="Chromosome"/>
</dbReference>
<dbReference type="InterPro" id="IPR052931">
    <property type="entry name" value="Prophage_regulatory_activator"/>
</dbReference>
<keyword evidence="2" id="KW-1185">Reference proteome</keyword>